<feature type="compositionally biased region" description="Low complexity" evidence="1">
    <location>
        <begin position="33"/>
        <end position="47"/>
    </location>
</feature>
<dbReference type="PANTHER" id="PTHR34383:SF3">
    <property type="entry name" value="POLYPHOSPHATE:AMP PHOSPHOTRANSFERASE"/>
    <property type="match status" value="1"/>
</dbReference>
<dbReference type="Pfam" id="PF03976">
    <property type="entry name" value="PPK2"/>
    <property type="match status" value="1"/>
</dbReference>
<sequence>MPRQPAKAAPATSPAATTEPDRQPTRKRLPFPTSASAKAAKTAKSSAPQPATITKPAAKTLSKAAAKAPELPAPSAAAHVYPFETKDKALRRLWQPWQPGQPRDSRATTGHPRPTVDLQKFDPTAKPFSFSKGKQYDKDSVSQLAEALDGLQNIFYADRRFKLLVILQGMDAAGKDGTLRAVFGRMSPLGVRTVGWKAPTETEKAHDYLWRIHQQMPGAGEIVLFNRSQYEDVLVPVVNGWLTPEQQTQRYAQINDFERMLSETGTVIVKFMLHIGKDEQRQRLQERLDDPCKHWKFDENDLKVRAQWDDYQQAYGQLLGATHTPWAPWTIVPANSKTHRNLMIATVLREVLTNLELRYPPGVPALDKIKVK</sequence>
<accession>A0A8B4RXX7</accession>
<dbReference type="InterPro" id="IPR027417">
    <property type="entry name" value="P-loop_NTPase"/>
</dbReference>
<organism evidence="3 4">
    <name type="scientific">Comamonas testosteroni</name>
    <name type="common">Pseudomonas testosteroni</name>
    <dbReference type="NCBI Taxonomy" id="285"/>
    <lineage>
        <taxon>Bacteria</taxon>
        <taxon>Pseudomonadati</taxon>
        <taxon>Pseudomonadota</taxon>
        <taxon>Betaproteobacteria</taxon>
        <taxon>Burkholderiales</taxon>
        <taxon>Comamonadaceae</taxon>
        <taxon>Comamonas</taxon>
    </lineage>
</organism>
<evidence type="ECO:0000313" key="4">
    <source>
        <dbReference type="Proteomes" id="UP000255070"/>
    </source>
</evidence>
<feature type="compositionally biased region" description="Low complexity" evidence="1">
    <location>
        <begin position="1"/>
        <end position="18"/>
    </location>
</feature>
<dbReference type="InterPro" id="IPR022488">
    <property type="entry name" value="PPK2-related"/>
</dbReference>
<feature type="domain" description="Polyphosphate kinase-2-related" evidence="2">
    <location>
        <begin position="134"/>
        <end position="351"/>
    </location>
</feature>
<feature type="region of interest" description="Disordered" evidence="1">
    <location>
        <begin position="97"/>
        <end position="124"/>
    </location>
</feature>
<feature type="region of interest" description="Disordered" evidence="1">
    <location>
        <begin position="1"/>
        <end position="72"/>
    </location>
</feature>
<dbReference type="EMBL" id="UFXL01000001">
    <property type="protein sequence ID" value="SUY73972.1"/>
    <property type="molecule type" value="Genomic_DNA"/>
</dbReference>
<dbReference type="PANTHER" id="PTHR34383">
    <property type="entry name" value="POLYPHOSPHATE:AMP PHOSPHOTRANSFERASE-RELATED"/>
    <property type="match status" value="1"/>
</dbReference>
<dbReference type="NCBIfam" id="TIGR03709">
    <property type="entry name" value="PPK2_rel_1"/>
    <property type="match status" value="1"/>
</dbReference>
<dbReference type="GO" id="GO:0016776">
    <property type="term" value="F:phosphotransferase activity, phosphate group as acceptor"/>
    <property type="evidence" value="ECO:0007669"/>
    <property type="project" value="InterPro"/>
</dbReference>
<dbReference type="AlphaFoldDB" id="A0A8B4RXX7"/>
<dbReference type="InterPro" id="IPR022300">
    <property type="entry name" value="PPK2-rel_1"/>
</dbReference>
<evidence type="ECO:0000259" key="2">
    <source>
        <dbReference type="Pfam" id="PF03976"/>
    </source>
</evidence>
<proteinExistence type="predicted"/>
<dbReference type="Gene3D" id="3.40.50.300">
    <property type="entry name" value="P-loop containing nucleotide triphosphate hydrolases"/>
    <property type="match status" value="1"/>
</dbReference>
<dbReference type="Proteomes" id="UP000255070">
    <property type="component" value="Unassembled WGS sequence"/>
</dbReference>
<keyword evidence="3" id="KW-0808">Transferase</keyword>
<name>A0A8B4RXX7_COMTE</name>
<protein>
    <submittedName>
        <fullName evidence="3">Polyphosphate:nucleotide phosphotransferase, PPK2 family</fullName>
    </submittedName>
</protein>
<evidence type="ECO:0000256" key="1">
    <source>
        <dbReference type="SAM" id="MobiDB-lite"/>
    </source>
</evidence>
<comment type="caution">
    <text evidence="3">The sequence shown here is derived from an EMBL/GenBank/DDBJ whole genome shotgun (WGS) entry which is preliminary data.</text>
</comment>
<evidence type="ECO:0000313" key="3">
    <source>
        <dbReference type="EMBL" id="SUY73972.1"/>
    </source>
</evidence>
<dbReference type="SUPFAM" id="SSF52540">
    <property type="entry name" value="P-loop containing nucleoside triphosphate hydrolases"/>
    <property type="match status" value="1"/>
</dbReference>
<keyword evidence="4" id="KW-1185">Reference proteome</keyword>
<gene>
    <name evidence="3" type="ORF">NCTC10698_00414</name>
</gene>
<reference evidence="3 4" key="1">
    <citation type="submission" date="2018-06" db="EMBL/GenBank/DDBJ databases">
        <authorList>
            <consortium name="Pathogen Informatics"/>
            <person name="Doyle S."/>
        </authorList>
    </citation>
    <scope>NUCLEOTIDE SEQUENCE [LARGE SCALE GENOMIC DNA]</scope>
    <source>
        <strain evidence="3 4">NCTC10698</strain>
    </source>
</reference>
<dbReference type="GO" id="GO:0006797">
    <property type="term" value="P:polyphosphate metabolic process"/>
    <property type="evidence" value="ECO:0007669"/>
    <property type="project" value="InterPro"/>
</dbReference>
<feature type="compositionally biased region" description="Low complexity" evidence="1">
    <location>
        <begin position="54"/>
        <end position="72"/>
    </location>
</feature>